<dbReference type="SMART" id="SM00679">
    <property type="entry name" value="CTNS"/>
    <property type="match status" value="2"/>
</dbReference>
<dbReference type="KEGG" id="dpte:113795764"/>
<dbReference type="GO" id="GO:0005802">
    <property type="term" value="C:trans-Golgi network"/>
    <property type="evidence" value="ECO:0007669"/>
    <property type="project" value="TreeGrafter"/>
</dbReference>
<dbReference type="GO" id="GO:0042147">
    <property type="term" value="P:retrograde transport, endosome to Golgi"/>
    <property type="evidence" value="ECO:0007669"/>
    <property type="project" value="TreeGrafter"/>
</dbReference>
<evidence type="ECO:0000256" key="1">
    <source>
        <dbReference type="ARBA" id="ARBA00004141"/>
    </source>
</evidence>
<keyword evidence="2 6" id="KW-0812">Transmembrane</keyword>
<feature type="transmembrane region" description="Helical" evidence="6">
    <location>
        <begin position="72"/>
        <end position="92"/>
    </location>
</feature>
<evidence type="ECO:0000256" key="5">
    <source>
        <dbReference type="SAM" id="MobiDB-lite"/>
    </source>
</evidence>
<keyword evidence="4 6" id="KW-0472">Membrane</keyword>
<feature type="region of interest" description="Disordered" evidence="5">
    <location>
        <begin position="273"/>
        <end position="316"/>
    </location>
</feature>
<keyword evidence="3 6" id="KW-1133">Transmembrane helix</keyword>
<evidence type="ECO:0000313" key="7">
    <source>
        <dbReference type="Proteomes" id="UP000515146"/>
    </source>
</evidence>
<evidence type="ECO:0000256" key="3">
    <source>
        <dbReference type="ARBA" id="ARBA00022989"/>
    </source>
</evidence>
<protein>
    <submittedName>
        <fullName evidence="8">Uncharacterized protein LOC113795764 isoform X1</fullName>
    </submittedName>
</protein>
<dbReference type="FunFam" id="1.20.1280.290:FF:000008">
    <property type="entry name" value="PQ-loop repeat-containing protein 1"/>
    <property type="match status" value="1"/>
</dbReference>
<feature type="transmembrane region" description="Helical" evidence="6">
    <location>
        <begin position="40"/>
        <end position="60"/>
    </location>
</feature>
<dbReference type="InParanoid" id="A0A6P6Y8T4"/>
<proteinExistence type="predicted"/>
<sequence length="582" mass="67191">MSANLIINSTTAATSVVDPLGEDGTIEWIMSKIDQFPIKLSFIFSCAMVIGSIVPYIPQYFTIKQTQNTEGFSLYVCLTLLIANILRIMFWFGKHFETPLLIQSIVMIMAMFILLELCVRVRNSNLIIKQKRRYFSEKDSMKTMLTTSKSNESNHHSKDLSTTTTINLKRSRSLDDCHNEKQYNNRNVYVKKNSITGIIYMMKNSISQTLPKNYHHPHQQQRQNDHSTIDMTTDDDNNNDNSQPKSKNHHFFKQISNLENKMKLVKNQFESNIQQRRQSTNQNTQQQQQQISSPPTTIQNDHHQCSSSNQESSNLSPKQNFDLRFFWEWTDFMSYLECMAVFTLIAGLIFYLFIDVPLIVEGYGLVALVTESLLASPQFFRNLKVKSVEGMSKLMVFTWFLGDLYKTVYFFVRQAPFQFLLCGCTQITFDSLIFMQIICYKKATYRKIPKSQLKHLENRARKHFKENVRSKQMFNLLTTMSNADSNCPNPSSIISTSIHHPQPLSRMNASESLEPISPKDSNSLNDGDDHDQMDLIELNGYENKGAIFDHNVKYADGDGDDNFENINIEDADDENDKFKTAI</sequence>
<dbReference type="GO" id="GO:0016020">
    <property type="term" value="C:membrane"/>
    <property type="evidence" value="ECO:0007669"/>
    <property type="project" value="UniProtKB-SubCell"/>
</dbReference>
<evidence type="ECO:0000256" key="2">
    <source>
        <dbReference type="ARBA" id="ARBA00022692"/>
    </source>
</evidence>
<feature type="region of interest" description="Disordered" evidence="5">
    <location>
        <begin position="495"/>
        <end position="532"/>
    </location>
</feature>
<evidence type="ECO:0000256" key="4">
    <source>
        <dbReference type="ARBA" id="ARBA00023136"/>
    </source>
</evidence>
<dbReference type="GO" id="GO:0045332">
    <property type="term" value="P:phospholipid translocation"/>
    <property type="evidence" value="ECO:0007669"/>
    <property type="project" value="TreeGrafter"/>
</dbReference>
<comment type="subcellular location">
    <subcellularLocation>
        <location evidence="1">Membrane</location>
        <topology evidence="1">Multi-pass membrane protein</topology>
    </subcellularLocation>
</comment>
<gene>
    <name evidence="8" type="primary">LOC113795764</name>
</gene>
<dbReference type="Proteomes" id="UP000515146">
    <property type="component" value="Unplaced"/>
</dbReference>
<dbReference type="PANTHER" id="PTHR14856:SF9">
    <property type="entry name" value="PQ-LOOP REPEAT-CONTAINING PROTEIN 1"/>
    <property type="match status" value="1"/>
</dbReference>
<feature type="transmembrane region" description="Helical" evidence="6">
    <location>
        <begin position="418"/>
        <end position="440"/>
    </location>
</feature>
<dbReference type="Pfam" id="PF04193">
    <property type="entry name" value="PQ-loop"/>
    <property type="match status" value="2"/>
</dbReference>
<dbReference type="InterPro" id="IPR006603">
    <property type="entry name" value="PQ-loop_rpt"/>
</dbReference>
<evidence type="ECO:0000256" key="6">
    <source>
        <dbReference type="SAM" id="Phobius"/>
    </source>
</evidence>
<dbReference type="GO" id="GO:0005768">
    <property type="term" value="C:endosome"/>
    <property type="evidence" value="ECO:0007669"/>
    <property type="project" value="TreeGrafter"/>
</dbReference>
<feature type="transmembrane region" description="Helical" evidence="6">
    <location>
        <begin position="332"/>
        <end position="354"/>
    </location>
</feature>
<feature type="transmembrane region" description="Helical" evidence="6">
    <location>
        <begin position="98"/>
        <end position="119"/>
    </location>
</feature>
<keyword evidence="7" id="KW-1185">Reference proteome</keyword>
<feature type="region of interest" description="Disordered" evidence="5">
    <location>
        <begin position="145"/>
        <end position="165"/>
    </location>
</feature>
<feature type="region of interest" description="Disordered" evidence="5">
    <location>
        <begin position="210"/>
        <end position="248"/>
    </location>
</feature>
<accession>A0A6P6Y8T4</accession>
<dbReference type="InterPro" id="IPR052241">
    <property type="entry name" value="SLC66/Scramblase_ANY1"/>
</dbReference>
<dbReference type="Gene3D" id="1.20.1280.290">
    <property type="match status" value="2"/>
</dbReference>
<organism evidence="7 8">
    <name type="scientific">Dermatophagoides pteronyssinus</name>
    <name type="common">European house dust mite</name>
    <dbReference type="NCBI Taxonomy" id="6956"/>
    <lineage>
        <taxon>Eukaryota</taxon>
        <taxon>Metazoa</taxon>
        <taxon>Ecdysozoa</taxon>
        <taxon>Arthropoda</taxon>
        <taxon>Chelicerata</taxon>
        <taxon>Arachnida</taxon>
        <taxon>Acari</taxon>
        <taxon>Acariformes</taxon>
        <taxon>Sarcoptiformes</taxon>
        <taxon>Astigmata</taxon>
        <taxon>Psoroptidia</taxon>
        <taxon>Analgoidea</taxon>
        <taxon>Pyroglyphidae</taxon>
        <taxon>Dermatophagoidinae</taxon>
        <taxon>Dermatophagoides</taxon>
    </lineage>
</organism>
<reference evidence="8" key="1">
    <citation type="submission" date="2025-08" db="UniProtKB">
        <authorList>
            <consortium name="RefSeq"/>
        </authorList>
    </citation>
    <scope>IDENTIFICATION</scope>
    <source>
        <strain evidence="8">Airmid</strain>
    </source>
</reference>
<dbReference type="OrthoDB" id="292213at2759"/>
<evidence type="ECO:0000313" key="8">
    <source>
        <dbReference type="RefSeq" id="XP_027201782.1"/>
    </source>
</evidence>
<name>A0A6P6Y8T4_DERPT</name>
<feature type="compositionally biased region" description="Low complexity" evidence="5">
    <location>
        <begin position="273"/>
        <end position="299"/>
    </location>
</feature>
<dbReference type="RefSeq" id="XP_027201782.1">
    <property type="nucleotide sequence ID" value="XM_027345981.1"/>
</dbReference>
<dbReference type="PANTHER" id="PTHR14856">
    <property type="entry name" value="PQ-LOOP REPEAT-CONTAINING PROTEIN 1-LIKE PROTEIN"/>
    <property type="match status" value="1"/>
</dbReference>
<dbReference type="GO" id="GO:0005829">
    <property type="term" value="C:cytosol"/>
    <property type="evidence" value="ECO:0007669"/>
    <property type="project" value="GOC"/>
</dbReference>
<dbReference type="AlphaFoldDB" id="A0A6P6Y8T4"/>
<feature type="compositionally biased region" description="Low complexity" evidence="5">
    <location>
        <begin position="306"/>
        <end position="316"/>
    </location>
</feature>